<protein>
    <recommendedName>
        <fullName evidence="2">pre-crRNA processing endonuclease</fullName>
        <ecNumber evidence="2">3.1.-.-</ecNumber>
    </recommendedName>
</protein>
<keyword evidence="2" id="KW-0255">Endonuclease</keyword>
<dbReference type="EC" id="3.1.-.-" evidence="2"/>
<proteinExistence type="inferred from homology"/>
<keyword evidence="2" id="KW-0378">Hydrolase</keyword>
<dbReference type="GO" id="GO:0016787">
    <property type="term" value="F:hydrolase activity"/>
    <property type="evidence" value="ECO:0007669"/>
    <property type="project" value="UniProtKB-KW"/>
</dbReference>
<dbReference type="GO" id="GO:0004519">
    <property type="term" value="F:endonuclease activity"/>
    <property type="evidence" value="ECO:0007669"/>
    <property type="project" value="UniProtKB-UniRule"/>
</dbReference>
<dbReference type="GO" id="GO:0003723">
    <property type="term" value="F:RNA binding"/>
    <property type="evidence" value="ECO:0007669"/>
    <property type="project" value="UniProtKB-UniRule"/>
</dbReference>
<name>A0A380WUL6_9FIRM</name>
<dbReference type="OrthoDB" id="5621871at2"/>
<dbReference type="NCBIfam" id="TIGR02593">
    <property type="entry name" value="CRISPR_cas5"/>
    <property type="match status" value="1"/>
</dbReference>
<dbReference type="InterPro" id="IPR013422">
    <property type="entry name" value="CRISPR-assoc_prot_Cas5_N"/>
</dbReference>
<evidence type="ECO:0000256" key="2">
    <source>
        <dbReference type="PIRNR" id="PIRNR029950"/>
    </source>
</evidence>
<dbReference type="Proteomes" id="UP000255124">
    <property type="component" value="Unassembled WGS sequence"/>
</dbReference>
<dbReference type="PIRSF" id="PIRSF029950">
    <property type="entry name" value="Cas_CT1134"/>
    <property type="match status" value="1"/>
</dbReference>
<evidence type="ECO:0000313" key="4">
    <source>
        <dbReference type="Proteomes" id="UP000255124"/>
    </source>
</evidence>
<dbReference type="GO" id="GO:0043571">
    <property type="term" value="P:maintenance of CRISPR repeat elements"/>
    <property type="evidence" value="ECO:0007669"/>
    <property type="project" value="UniProtKB-UniRule"/>
</dbReference>
<dbReference type="InterPro" id="IPR021124">
    <property type="entry name" value="CRISPR-assoc_prot_Cas5"/>
</dbReference>
<sequence length="242" mass="28126">MDQSKTFFAKIYGDYALFSSPYSKSSGDKSSYQVPTKEALRGIVDQIYFKPTFKNVIEEVKVLNEIKTEAMGARTLMMGGSNDLNSYTYLKDVSYLVKFHFEWNLDREDLAHDRNIKKHEAIMERSLKKGGRRDVFLGTRECYAFVEKIDKEEYENAKSFYDGQSLSFGIMFQEFIYPTEPGGELVSCFTETRMEDGVITFKDSKDCEIKNTLDTYSFKYPDEIKSVDKEYEEYENFEEGGL</sequence>
<dbReference type="InterPro" id="IPR010155">
    <property type="entry name" value="CRISPR-assoc_prot_Cas5d"/>
</dbReference>
<evidence type="ECO:0000313" key="3">
    <source>
        <dbReference type="EMBL" id="SUU91994.1"/>
    </source>
</evidence>
<comment type="function">
    <text evidence="2">CRISPR (clustered regularly interspaced short palindromic repeat) is an adaptive immune system that provides protection against mobile genetic elements (viruses, transposable elements and conjugative plasmids). CRISPR clusters contain spacers, sequences complementary to antecedent mobile elements, and target invading nucleic acids. CRISPR clusters are transcribed and processed into CRISPR RNA (crRNA).</text>
</comment>
<dbReference type="GO" id="GO:0051607">
    <property type="term" value="P:defense response to virus"/>
    <property type="evidence" value="ECO:0007669"/>
    <property type="project" value="UniProtKB-UniRule"/>
</dbReference>
<evidence type="ECO:0000256" key="1">
    <source>
        <dbReference type="ARBA" id="ARBA00023118"/>
    </source>
</evidence>
<dbReference type="Gene3D" id="3.30.70.2660">
    <property type="match status" value="1"/>
</dbReference>
<comment type="similarity">
    <text evidence="2">Belongs to the CRISPR-associated protein Cas5 family. Subtype I-C/Dvulg subfamily.</text>
</comment>
<dbReference type="EMBL" id="UFTA01000002">
    <property type="protein sequence ID" value="SUU91994.1"/>
    <property type="molecule type" value="Genomic_DNA"/>
</dbReference>
<reference evidence="3 4" key="1">
    <citation type="submission" date="2018-06" db="EMBL/GenBank/DDBJ databases">
        <authorList>
            <consortium name="Pathogen Informatics"/>
            <person name="Doyle S."/>
        </authorList>
    </citation>
    <scope>NUCLEOTIDE SEQUENCE [LARGE SCALE GENOMIC DNA]</scope>
    <source>
        <strain evidence="3 4">NCTC9810</strain>
    </source>
</reference>
<dbReference type="NCBIfam" id="TIGR01876">
    <property type="entry name" value="cas_Cas5d"/>
    <property type="match status" value="1"/>
</dbReference>
<gene>
    <name evidence="3" type="ORF">NCTC9810_00312</name>
</gene>
<accession>A0A380WUL6</accession>
<keyword evidence="2" id="KW-0540">Nuclease</keyword>
<dbReference type="RefSeq" id="WP_115594939.1">
    <property type="nucleotide sequence ID" value="NZ_UFTA01000002.1"/>
</dbReference>
<dbReference type="AlphaFoldDB" id="A0A380WUL6"/>
<keyword evidence="1 2" id="KW-0051">Antiviral defense</keyword>
<organism evidence="3 4">
    <name type="scientific">Anaerococcus octavius</name>
    <dbReference type="NCBI Taxonomy" id="54007"/>
    <lineage>
        <taxon>Bacteria</taxon>
        <taxon>Bacillati</taxon>
        <taxon>Bacillota</taxon>
        <taxon>Tissierellia</taxon>
        <taxon>Tissierellales</taxon>
        <taxon>Peptoniphilaceae</taxon>
        <taxon>Anaerococcus</taxon>
    </lineage>
</organism>
<dbReference type="Pfam" id="PF09704">
    <property type="entry name" value="Cas_Cas5d"/>
    <property type="match status" value="1"/>
</dbReference>
<keyword evidence="2" id="KW-0694">RNA-binding</keyword>